<dbReference type="EMBL" id="JAWCTQ010000016">
    <property type="protein sequence ID" value="MDT9683408.1"/>
    <property type="molecule type" value="Genomic_DNA"/>
</dbReference>
<evidence type="ECO:0000259" key="4">
    <source>
        <dbReference type="SMART" id="SM00400"/>
    </source>
</evidence>
<evidence type="ECO:0000313" key="6">
    <source>
        <dbReference type="Proteomes" id="UP001250181"/>
    </source>
</evidence>
<evidence type="ECO:0000256" key="2">
    <source>
        <dbReference type="ARBA" id="ARBA00022771"/>
    </source>
</evidence>
<keyword evidence="2" id="KW-0863">Zinc-finger</keyword>
<reference evidence="5 6" key="1">
    <citation type="submission" date="2023-09" db="EMBL/GenBank/DDBJ databases">
        <title>Streptomyces sp. nov.: A antagonism against Alternaria gaisen Producing Streptochlin, Isolated from Tamarix root soil.</title>
        <authorList>
            <person name="Chen Y."/>
        </authorList>
    </citation>
    <scope>NUCLEOTIDE SEQUENCE [LARGE SCALE GENOMIC DNA]</scope>
    <source>
        <strain evidence="5 6">TRM76323</strain>
    </source>
</reference>
<dbReference type="Pfam" id="PF01807">
    <property type="entry name" value="Zn_ribbon_DnaG"/>
    <property type="match status" value="1"/>
</dbReference>
<dbReference type="InterPro" id="IPR050219">
    <property type="entry name" value="DnaG_primase"/>
</dbReference>
<dbReference type="PANTHER" id="PTHR30313:SF2">
    <property type="entry name" value="DNA PRIMASE"/>
    <property type="match status" value="1"/>
</dbReference>
<evidence type="ECO:0000256" key="3">
    <source>
        <dbReference type="ARBA" id="ARBA00022833"/>
    </source>
</evidence>
<comment type="caution">
    <text evidence="5">The sequence shown here is derived from an EMBL/GenBank/DDBJ whole genome shotgun (WGS) entry which is preliminary data.</text>
</comment>
<dbReference type="Proteomes" id="UP001250181">
    <property type="component" value="Unassembled WGS sequence"/>
</dbReference>
<keyword evidence="1" id="KW-0479">Metal-binding</keyword>
<proteinExistence type="predicted"/>
<name>A0ABU3QKV8_9ACTN</name>
<dbReference type="Gene3D" id="3.90.580.10">
    <property type="entry name" value="Zinc finger, CHC2-type domain"/>
    <property type="match status" value="1"/>
</dbReference>
<gene>
    <name evidence="5" type="ORF">RND61_15270</name>
</gene>
<keyword evidence="3" id="KW-0862">Zinc</keyword>
<keyword evidence="6" id="KW-1185">Reference proteome</keyword>
<sequence length="357" mass="40924">MFIEYLEEILENEKKAMGEYRFNCPFCGEEKAKFYVQSDEPFLWHCKHCDQSGNPIKFIMKYNSVGFDEAKEILKDFGYDVDNISSSNFDNSFSSELTDSEKMILAIKHRHDSKSDAESDSAIELNPINPPYNVKLLPHNMNNPEALPYLDYLHKRGITDDEIYRYNIGYTPLSSVTTKEGKNVMIHTSIVFFTFDDSGRMIYWNTRSIDKNAFIKSFNAPAGKDEYSKDTSIFNLNNAKKTGSIIITEGVFNAITVGISGVATFGKQVTEHQINLLKDVYEENNDTKFVVFLDNDAYEQKERLGKELSNFSDNVYIVSNPYKEKDANDIGRKEAQRLVSEARKYSYKNSLLAMFGV</sequence>
<evidence type="ECO:0000256" key="1">
    <source>
        <dbReference type="ARBA" id="ARBA00022723"/>
    </source>
</evidence>
<feature type="domain" description="Zinc finger CHC2-type" evidence="4">
    <location>
        <begin position="24"/>
        <end position="75"/>
    </location>
</feature>
<protein>
    <submittedName>
        <fullName evidence="5">CHC2 zinc finger domain-containing protein</fullName>
    </submittedName>
</protein>
<dbReference type="InterPro" id="IPR036977">
    <property type="entry name" value="DNA_primase_Znf_CHC2"/>
</dbReference>
<organism evidence="5 6">
    <name type="scientific">Streptomyces tamarix</name>
    <dbReference type="NCBI Taxonomy" id="3078565"/>
    <lineage>
        <taxon>Bacteria</taxon>
        <taxon>Bacillati</taxon>
        <taxon>Actinomycetota</taxon>
        <taxon>Actinomycetes</taxon>
        <taxon>Kitasatosporales</taxon>
        <taxon>Streptomycetaceae</taxon>
        <taxon>Streptomyces</taxon>
    </lineage>
</organism>
<dbReference type="Gene3D" id="3.40.1360.10">
    <property type="match status" value="1"/>
</dbReference>
<dbReference type="SUPFAM" id="SSF57783">
    <property type="entry name" value="Zinc beta-ribbon"/>
    <property type="match status" value="1"/>
</dbReference>
<dbReference type="RefSeq" id="WP_315878482.1">
    <property type="nucleotide sequence ID" value="NZ_JAWCTQ010000016.1"/>
</dbReference>
<dbReference type="SUPFAM" id="SSF56731">
    <property type="entry name" value="DNA primase core"/>
    <property type="match status" value="1"/>
</dbReference>
<dbReference type="SMART" id="SM00400">
    <property type="entry name" value="ZnF_CHCC"/>
    <property type="match status" value="1"/>
</dbReference>
<accession>A0ABU3QKV8</accession>
<dbReference type="InterPro" id="IPR002694">
    <property type="entry name" value="Znf_CHC2"/>
</dbReference>
<dbReference type="PANTHER" id="PTHR30313">
    <property type="entry name" value="DNA PRIMASE"/>
    <property type="match status" value="1"/>
</dbReference>
<evidence type="ECO:0000313" key="5">
    <source>
        <dbReference type="EMBL" id="MDT9683408.1"/>
    </source>
</evidence>